<evidence type="ECO:0000256" key="3">
    <source>
        <dbReference type="SAM" id="MobiDB-lite"/>
    </source>
</evidence>
<evidence type="ECO:0000256" key="2">
    <source>
        <dbReference type="PROSITE-ProRule" id="PRU00176"/>
    </source>
</evidence>
<dbReference type="SUPFAM" id="SSF54928">
    <property type="entry name" value="RNA-binding domain, RBD"/>
    <property type="match status" value="1"/>
</dbReference>
<evidence type="ECO:0000313" key="5">
    <source>
        <dbReference type="EMBL" id="RKU45514.1"/>
    </source>
</evidence>
<feature type="compositionally biased region" description="Basic and acidic residues" evidence="3">
    <location>
        <begin position="199"/>
        <end position="209"/>
    </location>
</feature>
<evidence type="ECO:0000313" key="6">
    <source>
        <dbReference type="Proteomes" id="UP000275385"/>
    </source>
</evidence>
<feature type="region of interest" description="Disordered" evidence="3">
    <location>
        <begin position="376"/>
        <end position="405"/>
    </location>
</feature>
<protein>
    <recommendedName>
        <fullName evidence="4">RRM domain-containing protein</fullName>
    </recommendedName>
</protein>
<reference evidence="5 6" key="1">
    <citation type="submission" date="2018-08" db="EMBL/GenBank/DDBJ databases">
        <title>Draft genome of the lignicolous fungus Coniochaeta pulveracea.</title>
        <authorList>
            <person name="Borstlap C.J."/>
            <person name="De Witt R.N."/>
            <person name="Botha A."/>
            <person name="Volschenk H."/>
        </authorList>
    </citation>
    <scope>NUCLEOTIDE SEQUENCE [LARGE SCALE GENOMIC DNA]</scope>
    <source>
        <strain evidence="5 6">CAB683</strain>
    </source>
</reference>
<dbReference type="InterPro" id="IPR034772">
    <property type="entry name" value="CPSF6/7"/>
</dbReference>
<feature type="region of interest" description="Disordered" evidence="3">
    <location>
        <begin position="1"/>
        <end position="103"/>
    </location>
</feature>
<comment type="similarity">
    <text evidence="1">Belongs to the RRM CPSF6/7 family.</text>
</comment>
<proteinExistence type="inferred from homology"/>
<evidence type="ECO:0000259" key="4">
    <source>
        <dbReference type="PROSITE" id="PS50102"/>
    </source>
</evidence>
<dbReference type="PANTHER" id="PTHR23204">
    <property type="entry name" value="CLEAVAGE AND POLYADENYLATION SPECIFIC FACTOR"/>
    <property type="match status" value="1"/>
</dbReference>
<evidence type="ECO:0000256" key="1">
    <source>
        <dbReference type="ARBA" id="ARBA00006265"/>
    </source>
</evidence>
<dbReference type="Gene3D" id="3.30.70.330">
    <property type="match status" value="1"/>
</dbReference>
<feature type="compositionally biased region" description="Basic and acidic residues" evidence="3">
    <location>
        <begin position="50"/>
        <end position="75"/>
    </location>
</feature>
<dbReference type="Proteomes" id="UP000275385">
    <property type="component" value="Unassembled WGS sequence"/>
</dbReference>
<dbReference type="GO" id="GO:0005634">
    <property type="term" value="C:nucleus"/>
    <property type="evidence" value="ECO:0007669"/>
    <property type="project" value="UniProtKB-SubCell"/>
</dbReference>
<gene>
    <name evidence="5" type="ORF">DL546_002434</name>
</gene>
<dbReference type="InterPro" id="IPR035979">
    <property type="entry name" value="RBD_domain_sf"/>
</dbReference>
<dbReference type="GO" id="GO:0006397">
    <property type="term" value="P:mRNA processing"/>
    <property type="evidence" value="ECO:0007669"/>
    <property type="project" value="UniProtKB-KW"/>
</dbReference>
<name>A0A420YCD6_9PEZI</name>
<feature type="compositionally biased region" description="Gly residues" evidence="3">
    <location>
        <begin position="376"/>
        <end position="388"/>
    </location>
</feature>
<organism evidence="5 6">
    <name type="scientific">Coniochaeta pulveracea</name>
    <dbReference type="NCBI Taxonomy" id="177199"/>
    <lineage>
        <taxon>Eukaryota</taxon>
        <taxon>Fungi</taxon>
        <taxon>Dikarya</taxon>
        <taxon>Ascomycota</taxon>
        <taxon>Pezizomycotina</taxon>
        <taxon>Sordariomycetes</taxon>
        <taxon>Sordariomycetidae</taxon>
        <taxon>Coniochaetales</taxon>
        <taxon>Coniochaetaceae</taxon>
        <taxon>Coniochaeta</taxon>
    </lineage>
</organism>
<feature type="compositionally biased region" description="Acidic residues" evidence="3">
    <location>
        <begin position="1"/>
        <end position="12"/>
    </location>
</feature>
<feature type="compositionally biased region" description="Basic and acidic residues" evidence="3">
    <location>
        <begin position="22"/>
        <end position="43"/>
    </location>
</feature>
<dbReference type="GO" id="GO:0003723">
    <property type="term" value="F:RNA binding"/>
    <property type="evidence" value="ECO:0007669"/>
    <property type="project" value="UniProtKB-UniRule"/>
</dbReference>
<dbReference type="InterPro" id="IPR000504">
    <property type="entry name" value="RRM_dom"/>
</dbReference>
<dbReference type="InterPro" id="IPR012677">
    <property type="entry name" value="Nucleotide-bd_a/b_plait_sf"/>
</dbReference>
<dbReference type="CDD" id="cd12372">
    <property type="entry name" value="RRM_CFIm68_CFIm59"/>
    <property type="match status" value="1"/>
</dbReference>
<dbReference type="AlphaFoldDB" id="A0A420YCD6"/>
<accession>A0A420YCD6</accession>
<dbReference type="EMBL" id="QVQW01000020">
    <property type="protein sequence ID" value="RKU45514.1"/>
    <property type="molecule type" value="Genomic_DNA"/>
</dbReference>
<keyword evidence="2" id="KW-0694">RNA-binding</keyword>
<dbReference type="PROSITE" id="PS50102">
    <property type="entry name" value="RRM"/>
    <property type="match status" value="1"/>
</dbReference>
<feature type="compositionally biased region" description="Basic and acidic residues" evidence="3">
    <location>
        <begin position="90"/>
        <end position="100"/>
    </location>
</feature>
<sequence>MADEEYDIDIYGDEQSNNHHATHQDQSHGNDQHYDQNDSHDSNNQDYGDDQGHGGDYDSKDTHDERDSQQREEGSHTITPNDAPAQAGVKRKESSDDRPIDPGATTALLISELNWWTTDEDVRGWAKQTNCEDELKDITFSEHKVNGKSKGQAYVEFTSQQAATAVRHHIESLNNEANQATRRMTVVYSSPVNNPFRTLPKDAAARPPKDGAMQNRIPSGQGYQDRQSNNMGGGNYNQGGGYRGRGGYGGPRGNMNPGAFNNRSYNQNMGNFGNNMGGGGGFGMGGGVGGYGGPGNFGGGGGGFRGGNMMGGGMRGGMRGGRGGMGNMGMMGGMPMGGAMPMGPMGGGMGGMGMMGPGGMPGFQGMQPGFNPAFFGGGGNQIGGGGGNDWQNNQNPHGMKRPRAE</sequence>
<dbReference type="STRING" id="177199.A0A420YCD6"/>
<feature type="domain" description="RRM" evidence="4">
    <location>
        <begin position="106"/>
        <end position="191"/>
    </location>
</feature>
<feature type="region of interest" description="Disordered" evidence="3">
    <location>
        <begin position="191"/>
        <end position="260"/>
    </location>
</feature>
<feature type="compositionally biased region" description="Gly residues" evidence="3">
    <location>
        <begin position="231"/>
        <end position="252"/>
    </location>
</feature>
<dbReference type="OrthoDB" id="10065185at2759"/>
<keyword evidence="6" id="KW-1185">Reference proteome</keyword>
<comment type="caution">
    <text evidence="5">The sequence shown here is derived from an EMBL/GenBank/DDBJ whole genome shotgun (WGS) entry which is preliminary data.</text>
</comment>
<feature type="compositionally biased region" description="Polar residues" evidence="3">
    <location>
        <begin position="216"/>
        <end position="228"/>
    </location>
</feature>